<evidence type="ECO:0000256" key="1">
    <source>
        <dbReference type="ARBA" id="ARBA00022448"/>
    </source>
</evidence>
<dbReference type="OrthoDB" id="2837at2157"/>
<keyword evidence="1" id="KW-0813">Transport</keyword>
<keyword evidence="4" id="KW-0249">Electron transport</keyword>
<keyword evidence="2" id="KW-0004">4Fe-4S</keyword>
<sequence>MAELQKILVQHKNKTLAIDYSRCIGCHLCELACSIKHEDIINPSLSRITILTQPESPVSIPTTCMQCEDAPCMRVCPVNAITYNPETGAYIINHDKCIGCYECVYACPFGAIIINRRAQVVKCDLCGGDPECVKVCPTNAIVYEKTPYKNTSYIKKLSRITDIYKP</sequence>
<dbReference type="AlphaFoldDB" id="D7D860"/>
<reference evidence="8 9" key="2">
    <citation type="journal article" date="2011" name="Stand. Genomic Sci.">
        <title>Complete genome sequence of Staphylothermus hellenicus P8.</title>
        <authorList>
            <person name="Anderson I."/>
            <person name="Wirth R."/>
            <person name="Lucas S."/>
            <person name="Copeland A."/>
            <person name="Lapidus A."/>
            <person name="Cheng J.F."/>
            <person name="Goodwin L."/>
            <person name="Pitluck S."/>
            <person name="Davenport K."/>
            <person name="Detter J.C."/>
            <person name="Han C."/>
            <person name="Tapia R."/>
            <person name="Land M."/>
            <person name="Hauser L."/>
            <person name="Pati A."/>
            <person name="Mikhailova N."/>
            <person name="Woyke T."/>
            <person name="Klenk H.P."/>
            <person name="Kyrpides N."/>
            <person name="Ivanova N."/>
        </authorList>
    </citation>
    <scope>NUCLEOTIDE SEQUENCE [LARGE SCALE GENOMIC DNA]</scope>
    <source>
        <strain evidence="9">DSM 12710 / JCM 10830 / BK20S6-10-b1 / P8</strain>
    </source>
</reference>
<dbReference type="GO" id="GO:0051539">
    <property type="term" value="F:4 iron, 4 sulfur cluster binding"/>
    <property type="evidence" value="ECO:0007669"/>
    <property type="project" value="UniProtKB-KW"/>
</dbReference>
<dbReference type="PANTHER" id="PTHR42859">
    <property type="entry name" value="OXIDOREDUCTASE"/>
    <property type="match status" value="1"/>
</dbReference>
<keyword evidence="3" id="KW-0479">Metal-binding</keyword>
<protein>
    <submittedName>
        <fullName evidence="8">4Fe-4S ferredoxin iron-sulfur binding domain protein</fullName>
    </submittedName>
</protein>
<name>D7D860_STAHD</name>
<organism evidence="8 9">
    <name type="scientific">Staphylothermus hellenicus (strain DSM 12710 / JCM 10830 / BK20S6-10-b1 / P8)</name>
    <dbReference type="NCBI Taxonomy" id="591019"/>
    <lineage>
        <taxon>Archaea</taxon>
        <taxon>Thermoproteota</taxon>
        <taxon>Thermoprotei</taxon>
        <taxon>Desulfurococcales</taxon>
        <taxon>Desulfurococcaceae</taxon>
        <taxon>Staphylothermus</taxon>
    </lineage>
</organism>
<keyword evidence="9" id="KW-1185">Reference proteome</keyword>
<dbReference type="Gene3D" id="3.30.70.20">
    <property type="match status" value="2"/>
</dbReference>
<dbReference type="CDD" id="cd10550">
    <property type="entry name" value="DMSOR_beta_like"/>
    <property type="match status" value="1"/>
</dbReference>
<dbReference type="PROSITE" id="PS51379">
    <property type="entry name" value="4FE4S_FER_2"/>
    <property type="match status" value="4"/>
</dbReference>
<dbReference type="STRING" id="591019.Shell_0844"/>
<evidence type="ECO:0000313" key="9">
    <source>
        <dbReference type="Proteomes" id="UP000002573"/>
    </source>
</evidence>
<evidence type="ECO:0000256" key="3">
    <source>
        <dbReference type="ARBA" id="ARBA00022723"/>
    </source>
</evidence>
<evidence type="ECO:0000313" key="8">
    <source>
        <dbReference type="EMBL" id="ADI31956.1"/>
    </source>
</evidence>
<dbReference type="HOGENOM" id="CLU_043374_3_2_2"/>
<dbReference type="PROSITE" id="PS00198">
    <property type="entry name" value="4FE4S_FER_1"/>
    <property type="match status" value="1"/>
</dbReference>
<proteinExistence type="predicted"/>
<evidence type="ECO:0000256" key="4">
    <source>
        <dbReference type="ARBA" id="ARBA00022982"/>
    </source>
</evidence>
<evidence type="ECO:0000256" key="2">
    <source>
        <dbReference type="ARBA" id="ARBA00022485"/>
    </source>
</evidence>
<dbReference type="GO" id="GO:0016491">
    <property type="term" value="F:oxidoreductase activity"/>
    <property type="evidence" value="ECO:0007669"/>
    <property type="project" value="UniProtKB-ARBA"/>
</dbReference>
<dbReference type="InterPro" id="IPR017900">
    <property type="entry name" value="4Fe4S_Fe_S_CS"/>
</dbReference>
<reference evidence="9" key="1">
    <citation type="submission" date="2010-05" db="EMBL/GenBank/DDBJ databases">
        <title>Complete sequence of Staphylothermus hellenicus DSM 12710.</title>
        <authorList>
            <consortium name="US DOE Joint Genome Institute"/>
            <person name="Lucas S."/>
            <person name="Copeland A."/>
            <person name="Lapidus A."/>
            <person name="Cheng J.-F."/>
            <person name="Bruce D."/>
            <person name="Goodwin L."/>
            <person name="Pitluck S."/>
            <person name="Davenport K."/>
            <person name="Detter J.C."/>
            <person name="Han C."/>
            <person name="Tapia R."/>
            <person name="Larimer F."/>
            <person name="Land M."/>
            <person name="Hauser L."/>
            <person name="Kyrpides N."/>
            <person name="Mikhailova N."/>
            <person name="Anderson I.J."/>
            <person name="Woyke T."/>
        </authorList>
    </citation>
    <scope>NUCLEOTIDE SEQUENCE [LARGE SCALE GENOMIC DNA]</scope>
    <source>
        <strain evidence="9">DSM 12710 / JCM 10830 / BK20S6-10-b1 / P8</strain>
    </source>
</reference>
<dbReference type="GO" id="GO:0046872">
    <property type="term" value="F:metal ion binding"/>
    <property type="evidence" value="ECO:0007669"/>
    <property type="project" value="UniProtKB-KW"/>
</dbReference>
<dbReference type="GeneID" id="9234133"/>
<gene>
    <name evidence="8" type="ordered locus">Shell_0844</name>
</gene>
<dbReference type="KEGG" id="shc:Shell_0844"/>
<evidence type="ECO:0000256" key="5">
    <source>
        <dbReference type="ARBA" id="ARBA00023004"/>
    </source>
</evidence>
<evidence type="ECO:0000256" key="6">
    <source>
        <dbReference type="ARBA" id="ARBA00023014"/>
    </source>
</evidence>
<keyword evidence="5" id="KW-0408">Iron</keyword>
<dbReference type="Proteomes" id="UP000002573">
    <property type="component" value="Chromosome"/>
</dbReference>
<feature type="domain" description="4Fe-4S ferredoxin-type" evidence="7">
    <location>
        <begin position="14"/>
        <end position="43"/>
    </location>
</feature>
<dbReference type="Pfam" id="PF00037">
    <property type="entry name" value="Fer4"/>
    <property type="match status" value="1"/>
</dbReference>
<feature type="domain" description="4Fe-4S ferredoxin-type" evidence="7">
    <location>
        <begin position="88"/>
        <end position="117"/>
    </location>
</feature>
<feature type="domain" description="4Fe-4S ferredoxin-type" evidence="7">
    <location>
        <begin position="55"/>
        <end position="86"/>
    </location>
</feature>
<dbReference type="InterPro" id="IPR050294">
    <property type="entry name" value="RnfB_subfamily"/>
</dbReference>
<dbReference type="EMBL" id="CP002051">
    <property type="protein sequence ID" value="ADI31956.1"/>
    <property type="molecule type" value="Genomic_DNA"/>
</dbReference>
<dbReference type="SUPFAM" id="SSF54862">
    <property type="entry name" value="4Fe-4S ferredoxins"/>
    <property type="match status" value="1"/>
</dbReference>
<dbReference type="PANTHER" id="PTHR42859:SF10">
    <property type="entry name" value="DIMETHYLSULFOXIDE REDUCTASE CHAIN B"/>
    <property type="match status" value="1"/>
</dbReference>
<dbReference type="RefSeq" id="WP_013143154.1">
    <property type="nucleotide sequence ID" value="NC_014205.1"/>
</dbReference>
<evidence type="ECO:0000259" key="7">
    <source>
        <dbReference type="PROSITE" id="PS51379"/>
    </source>
</evidence>
<feature type="domain" description="4Fe-4S ferredoxin-type" evidence="7">
    <location>
        <begin position="122"/>
        <end position="146"/>
    </location>
</feature>
<dbReference type="Pfam" id="PF13247">
    <property type="entry name" value="Fer4_11"/>
    <property type="match status" value="1"/>
</dbReference>
<dbReference type="InterPro" id="IPR017896">
    <property type="entry name" value="4Fe4S_Fe-S-bd"/>
</dbReference>
<keyword evidence="6" id="KW-0411">Iron-sulfur</keyword>
<dbReference type="eggNOG" id="arCOG01500">
    <property type="taxonomic scope" value="Archaea"/>
</dbReference>
<accession>D7D860</accession>